<keyword evidence="8" id="KW-1185">Reference proteome</keyword>
<organism evidence="7 8">
    <name type="scientific">Lacrimispora amygdalina</name>
    <dbReference type="NCBI Taxonomy" id="253257"/>
    <lineage>
        <taxon>Bacteria</taxon>
        <taxon>Bacillati</taxon>
        <taxon>Bacillota</taxon>
        <taxon>Clostridia</taxon>
        <taxon>Lachnospirales</taxon>
        <taxon>Lachnospiraceae</taxon>
        <taxon>Lacrimispora</taxon>
    </lineage>
</organism>
<evidence type="ECO:0000256" key="2">
    <source>
        <dbReference type="ARBA" id="ARBA00022692"/>
    </source>
</evidence>
<dbReference type="RefSeq" id="WP_346064443.1">
    <property type="nucleotide sequence ID" value="NZ_BRPJ01000004.1"/>
</dbReference>
<dbReference type="Proteomes" id="UP001419084">
    <property type="component" value="Unassembled WGS sequence"/>
</dbReference>
<protein>
    <recommendedName>
        <fullName evidence="6">O-antigen ligase-related domain-containing protein</fullName>
    </recommendedName>
</protein>
<feature type="domain" description="O-antigen ligase-related" evidence="6">
    <location>
        <begin position="199"/>
        <end position="354"/>
    </location>
</feature>
<feature type="transmembrane region" description="Helical" evidence="5">
    <location>
        <begin position="31"/>
        <end position="51"/>
    </location>
</feature>
<keyword evidence="4 5" id="KW-0472">Membrane</keyword>
<keyword evidence="3 5" id="KW-1133">Transmembrane helix</keyword>
<evidence type="ECO:0000256" key="5">
    <source>
        <dbReference type="SAM" id="Phobius"/>
    </source>
</evidence>
<name>A0ABQ5M134_9FIRM</name>
<reference evidence="7 8" key="1">
    <citation type="journal article" date="2024" name="Int. J. Syst. Evol. Microbiol.">
        <title>Lacrimispora brassicae sp. nov. isolated from fermented cabbage, and proposal of Clostridium indicum Gundawar et al. 2019 and Clostridium methoxybenzovorans Mechichi et al. 1999 as heterotypic synonyms of Lacrimispora amygdalina (Parshina et al. 2003) Haas and Blanchard 2020 and Lacrimispora indolis (McClung and McCoy 1957) Haas and Blanchard 2020, respectively.</title>
        <authorList>
            <person name="Kobayashi H."/>
            <person name="Tanizawa Y."/>
            <person name="Sakamoto M."/>
            <person name="Ohkuma M."/>
            <person name="Tohno M."/>
        </authorList>
    </citation>
    <scope>NUCLEOTIDE SEQUENCE [LARGE SCALE GENOMIC DNA]</scope>
    <source>
        <strain evidence="7 8">DSM 12857</strain>
    </source>
</reference>
<feature type="transmembrane region" description="Helical" evidence="5">
    <location>
        <begin position="88"/>
        <end position="105"/>
    </location>
</feature>
<feature type="transmembrane region" description="Helical" evidence="5">
    <location>
        <begin position="237"/>
        <end position="260"/>
    </location>
</feature>
<feature type="transmembrane region" description="Helical" evidence="5">
    <location>
        <begin position="382"/>
        <end position="402"/>
    </location>
</feature>
<feature type="transmembrane region" description="Helical" evidence="5">
    <location>
        <begin position="117"/>
        <end position="140"/>
    </location>
</feature>
<dbReference type="EMBL" id="BRPJ01000004">
    <property type="protein sequence ID" value="GLB28320.1"/>
    <property type="molecule type" value="Genomic_DNA"/>
</dbReference>
<evidence type="ECO:0000313" key="7">
    <source>
        <dbReference type="EMBL" id="GLB28320.1"/>
    </source>
</evidence>
<feature type="transmembrane region" description="Helical" evidence="5">
    <location>
        <begin position="195"/>
        <end position="225"/>
    </location>
</feature>
<dbReference type="InterPro" id="IPR007016">
    <property type="entry name" value="O-antigen_ligase-rel_domated"/>
</dbReference>
<proteinExistence type="predicted"/>
<keyword evidence="2 5" id="KW-0812">Transmembrane</keyword>
<feature type="transmembrane region" description="Helical" evidence="5">
    <location>
        <begin position="63"/>
        <end position="82"/>
    </location>
</feature>
<dbReference type="PANTHER" id="PTHR37422:SF13">
    <property type="entry name" value="LIPOPOLYSACCHARIDE BIOSYNTHESIS PROTEIN PA4999-RELATED"/>
    <property type="match status" value="1"/>
</dbReference>
<evidence type="ECO:0000256" key="1">
    <source>
        <dbReference type="ARBA" id="ARBA00004141"/>
    </source>
</evidence>
<comment type="caution">
    <text evidence="7">The sequence shown here is derived from an EMBL/GenBank/DDBJ whole genome shotgun (WGS) entry which is preliminary data.</text>
</comment>
<feature type="transmembrane region" description="Helical" evidence="5">
    <location>
        <begin position="165"/>
        <end position="183"/>
    </location>
</feature>
<evidence type="ECO:0000259" key="6">
    <source>
        <dbReference type="Pfam" id="PF04932"/>
    </source>
</evidence>
<dbReference type="InterPro" id="IPR051533">
    <property type="entry name" value="WaaL-like"/>
</dbReference>
<dbReference type="Pfam" id="PF04932">
    <property type="entry name" value="Wzy_C"/>
    <property type="match status" value="1"/>
</dbReference>
<evidence type="ECO:0000256" key="3">
    <source>
        <dbReference type="ARBA" id="ARBA00022989"/>
    </source>
</evidence>
<comment type="subcellular location">
    <subcellularLocation>
        <location evidence="1">Membrane</location>
        <topology evidence="1">Multi-pass membrane protein</topology>
    </subcellularLocation>
</comment>
<evidence type="ECO:0000313" key="8">
    <source>
        <dbReference type="Proteomes" id="UP001419084"/>
    </source>
</evidence>
<gene>
    <name evidence="7" type="ORF">LAD12857_02430</name>
</gene>
<dbReference type="PANTHER" id="PTHR37422">
    <property type="entry name" value="TEICHURONIC ACID BIOSYNTHESIS PROTEIN TUAE"/>
    <property type="match status" value="1"/>
</dbReference>
<feature type="transmembrane region" description="Helical" evidence="5">
    <location>
        <begin position="343"/>
        <end position="362"/>
    </location>
</feature>
<sequence>MAIMGNKFLLKNFTIDVFAFLVMFLPRRLYFFGAFSYRIVILFVFVLCLILRKGKLSISNTIIDIPMILYFVIAGIISFVHLQFSTGLGYFIDTCLVLIMIYNLLQNEQDINKFINVFLLFLSIYAALGILECLTGFNIWDLVHSAGYQRYRFGLYRSYGSSTNFTNNGAFLMLCLPIVVWKMQQKEAHKKRYAVIYGLVLLNILATLTRSIILCTILLQFIWLLKSGMVQFIKKHFVQVMAAVTAVVLLVNIPVVYHFLNQFISMFVALYDYETANEISDSFGSNANGIGQRFLLYTWIFEAVKDKILFGLGPNCPFEYAFMTLTGKRMIKTSIENQYLVHLYRYGLAGLTSYLFMLTSIISRLWKNMENNLTLKGGKCTFGFMILTTAVIYFISGLSFAASDDFRMLFLILSLFFVHCQLTKRGEPENDELSSEI</sequence>
<evidence type="ECO:0000256" key="4">
    <source>
        <dbReference type="ARBA" id="ARBA00023136"/>
    </source>
</evidence>
<accession>A0ABQ5M134</accession>